<dbReference type="RefSeq" id="WP_085104781.1">
    <property type="nucleotide sequence ID" value="NZ_FWZU01000009.1"/>
</dbReference>
<name>A0A1X7F1Z7_9BACT</name>
<dbReference type="EMBL" id="FWZU01000009">
    <property type="protein sequence ID" value="SMF44442.1"/>
    <property type="molecule type" value="Genomic_DNA"/>
</dbReference>
<dbReference type="AlphaFoldDB" id="A0A1X7F1Z7"/>
<proteinExistence type="predicted"/>
<sequence>MDEKFLLSPTFYLACIGAGAWIPQGIRLYQEYLAKPQLTLRAKKITVGHCLYGPTIKINTALLSEKNPTTIVNVKAIVKHENKQESIFEWSTISNGVEDSTTHSLGGVTVKRSSSEALMLHLPLNFTQVQSLEFLGEDILKKSEETIQPFFDKFARAQRNNSKFIEDFDINIKNMPEWSNLEDLVSDMFIWNVGKYELDLHITALGRKIKYSPLKYTFEITKSNEEDLKTNNMVSLDTVKENLKLTLNPSYLGQYKNFYWSTLALKED</sequence>
<keyword evidence="2" id="KW-1185">Reference proteome</keyword>
<accession>A0A1X7F1Z7</accession>
<evidence type="ECO:0000313" key="1">
    <source>
        <dbReference type="EMBL" id="SMF44442.1"/>
    </source>
</evidence>
<organism evidence="1 2">
    <name type="scientific">Desulfovibrio gilichinskyi</name>
    <dbReference type="NCBI Taxonomy" id="1519643"/>
    <lineage>
        <taxon>Bacteria</taxon>
        <taxon>Pseudomonadati</taxon>
        <taxon>Thermodesulfobacteriota</taxon>
        <taxon>Desulfovibrionia</taxon>
        <taxon>Desulfovibrionales</taxon>
        <taxon>Desulfovibrionaceae</taxon>
        <taxon>Desulfovibrio</taxon>
    </lineage>
</organism>
<reference evidence="2" key="1">
    <citation type="submission" date="2017-04" db="EMBL/GenBank/DDBJ databases">
        <authorList>
            <person name="Varghese N."/>
            <person name="Submissions S."/>
        </authorList>
    </citation>
    <scope>NUCLEOTIDE SEQUENCE [LARGE SCALE GENOMIC DNA]</scope>
    <source>
        <strain evidence="2">K3S</strain>
    </source>
</reference>
<protein>
    <submittedName>
        <fullName evidence="1">Uncharacterized protein</fullName>
    </submittedName>
</protein>
<gene>
    <name evidence="1" type="ORF">SAMN06295933_3599</name>
</gene>
<dbReference type="OrthoDB" id="9153260at2"/>
<evidence type="ECO:0000313" key="2">
    <source>
        <dbReference type="Proteomes" id="UP000192906"/>
    </source>
</evidence>
<dbReference type="Proteomes" id="UP000192906">
    <property type="component" value="Unassembled WGS sequence"/>
</dbReference>